<dbReference type="EMBL" id="MU004232">
    <property type="protein sequence ID" value="KAF2671634.1"/>
    <property type="molecule type" value="Genomic_DNA"/>
</dbReference>
<sequence length="215" mass="22713">MTLPTPRALLTTLLTTLPSSPTPSALLSTTKTHLLTFHVLFPNEFLPALDIIDRKLITRLVLSNVPTEQVTTTEELTAVNEPIDPDAAAPGTTSAVTAYLVRSTQPSGRFTDAFGAHYRVEPVAWNCTCPAFAFSAFPAGGFGTDEGGTDDGEVDEGENIGDGDSVKFGGLSRGQRVPICKHLLAVVLAERMGQGVEEKIVGVEEMAGWAAGWGG</sequence>
<dbReference type="AlphaFoldDB" id="A0A6A6UL66"/>
<keyword evidence="1" id="KW-0479">Metal-binding</keyword>
<dbReference type="Pfam" id="PF04434">
    <property type="entry name" value="SWIM"/>
    <property type="match status" value="2"/>
</dbReference>
<evidence type="ECO:0000256" key="1">
    <source>
        <dbReference type="PROSITE-ProRule" id="PRU00325"/>
    </source>
</evidence>
<protein>
    <recommendedName>
        <fullName evidence="3">SWIM-type domain-containing protein</fullName>
    </recommendedName>
</protein>
<feature type="compositionally biased region" description="Acidic residues" evidence="2">
    <location>
        <begin position="147"/>
        <end position="161"/>
    </location>
</feature>
<keyword evidence="1" id="KW-0863">Zinc-finger</keyword>
<dbReference type="PROSITE" id="PS50966">
    <property type="entry name" value="ZF_SWIM"/>
    <property type="match status" value="1"/>
</dbReference>
<dbReference type="InterPro" id="IPR007527">
    <property type="entry name" value="Znf_SWIM"/>
</dbReference>
<dbReference type="GO" id="GO:0008270">
    <property type="term" value="F:zinc ion binding"/>
    <property type="evidence" value="ECO:0007669"/>
    <property type="project" value="UniProtKB-KW"/>
</dbReference>
<evidence type="ECO:0000259" key="3">
    <source>
        <dbReference type="PROSITE" id="PS50966"/>
    </source>
</evidence>
<name>A0A6A6UL66_9PEZI</name>
<organism evidence="4 5">
    <name type="scientific">Microthyrium microscopicum</name>
    <dbReference type="NCBI Taxonomy" id="703497"/>
    <lineage>
        <taxon>Eukaryota</taxon>
        <taxon>Fungi</taxon>
        <taxon>Dikarya</taxon>
        <taxon>Ascomycota</taxon>
        <taxon>Pezizomycotina</taxon>
        <taxon>Dothideomycetes</taxon>
        <taxon>Dothideomycetes incertae sedis</taxon>
        <taxon>Microthyriales</taxon>
        <taxon>Microthyriaceae</taxon>
        <taxon>Microthyrium</taxon>
    </lineage>
</organism>
<keyword evidence="1" id="KW-0862">Zinc</keyword>
<dbReference type="Proteomes" id="UP000799302">
    <property type="component" value="Unassembled WGS sequence"/>
</dbReference>
<dbReference type="OrthoDB" id="5413281at2759"/>
<evidence type="ECO:0000256" key="2">
    <source>
        <dbReference type="SAM" id="MobiDB-lite"/>
    </source>
</evidence>
<accession>A0A6A6UL66</accession>
<keyword evidence="5" id="KW-1185">Reference proteome</keyword>
<evidence type="ECO:0000313" key="5">
    <source>
        <dbReference type="Proteomes" id="UP000799302"/>
    </source>
</evidence>
<reference evidence="4" key="1">
    <citation type="journal article" date="2020" name="Stud. Mycol.">
        <title>101 Dothideomycetes genomes: a test case for predicting lifestyles and emergence of pathogens.</title>
        <authorList>
            <person name="Haridas S."/>
            <person name="Albert R."/>
            <person name="Binder M."/>
            <person name="Bloem J."/>
            <person name="Labutti K."/>
            <person name="Salamov A."/>
            <person name="Andreopoulos B."/>
            <person name="Baker S."/>
            <person name="Barry K."/>
            <person name="Bills G."/>
            <person name="Bluhm B."/>
            <person name="Cannon C."/>
            <person name="Castanera R."/>
            <person name="Culley D."/>
            <person name="Daum C."/>
            <person name="Ezra D."/>
            <person name="Gonzalez J."/>
            <person name="Henrissat B."/>
            <person name="Kuo A."/>
            <person name="Liang C."/>
            <person name="Lipzen A."/>
            <person name="Lutzoni F."/>
            <person name="Magnuson J."/>
            <person name="Mondo S."/>
            <person name="Nolan M."/>
            <person name="Ohm R."/>
            <person name="Pangilinan J."/>
            <person name="Park H.-J."/>
            <person name="Ramirez L."/>
            <person name="Alfaro M."/>
            <person name="Sun H."/>
            <person name="Tritt A."/>
            <person name="Yoshinaga Y."/>
            <person name="Zwiers L.-H."/>
            <person name="Turgeon B."/>
            <person name="Goodwin S."/>
            <person name="Spatafora J."/>
            <person name="Crous P."/>
            <person name="Grigoriev I."/>
        </authorList>
    </citation>
    <scope>NUCLEOTIDE SEQUENCE</scope>
    <source>
        <strain evidence="4">CBS 115976</strain>
    </source>
</reference>
<gene>
    <name evidence="4" type="ORF">BT63DRAFT_422180</name>
</gene>
<feature type="domain" description="SWIM-type" evidence="3">
    <location>
        <begin position="118"/>
        <end position="191"/>
    </location>
</feature>
<proteinExistence type="predicted"/>
<evidence type="ECO:0000313" key="4">
    <source>
        <dbReference type="EMBL" id="KAF2671634.1"/>
    </source>
</evidence>
<feature type="region of interest" description="Disordered" evidence="2">
    <location>
        <begin position="144"/>
        <end position="167"/>
    </location>
</feature>